<dbReference type="SUPFAM" id="SSF143968">
    <property type="entry name" value="UbiD C-terminal domain-like"/>
    <property type="match status" value="1"/>
</dbReference>
<dbReference type="InterPro" id="IPR002830">
    <property type="entry name" value="UbiD"/>
</dbReference>
<dbReference type="EC" id="4.1.1.98" evidence="4"/>
<dbReference type="InterPro" id="IPR049381">
    <property type="entry name" value="UbiD-like_C"/>
</dbReference>
<dbReference type="Proteomes" id="UP000568106">
    <property type="component" value="Unassembled WGS sequence"/>
</dbReference>
<dbReference type="Pfam" id="PF20696">
    <property type="entry name" value="UbiD_C"/>
    <property type="match status" value="1"/>
</dbReference>
<evidence type="ECO:0000313" key="4">
    <source>
        <dbReference type="EMBL" id="MBB5315516.1"/>
    </source>
</evidence>
<comment type="caution">
    <text evidence="4">The sequence shown here is derived from an EMBL/GenBank/DDBJ whole genome shotgun (WGS) entry which is preliminary data.</text>
</comment>
<feature type="domain" description="3-octaprenyl-4-hydroxybenzoate carboxy-lyase-like C-terminal" evidence="3">
    <location>
        <begin position="370"/>
        <end position="492"/>
    </location>
</feature>
<dbReference type="Gene3D" id="1.20.5.570">
    <property type="entry name" value="Single helix bin"/>
    <property type="match status" value="1"/>
</dbReference>
<dbReference type="NCBIfam" id="TIGR00148">
    <property type="entry name" value="UbiD family decarboxylase"/>
    <property type="match status" value="1"/>
</dbReference>
<dbReference type="Pfam" id="PF20695">
    <property type="entry name" value="UbiD_N"/>
    <property type="match status" value="1"/>
</dbReference>
<dbReference type="GO" id="GO:0006744">
    <property type="term" value="P:ubiquinone biosynthetic process"/>
    <property type="evidence" value="ECO:0007669"/>
    <property type="project" value="TreeGrafter"/>
</dbReference>
<dbReference type="InterPro" id="IPR049383">
    <property type="entry name" value="UbiD-like_N"/>
</dbReference>
<name>A0A7W8IFQ8_9BACT</name>
<gene>
    <name evidence="4" type="ORF">HDF09_000166</name>
</gene>
<dbReference type="InterPro" id="IPR048304">
    <property type="entry name" value="UbiD_Rift_dom"/>
</dbReference>
<dbReference type="Gene3D" id="3.40.1670.10">
    <property type="entry name" value="UbiD C-terminal domain-like"/>
    <property type="match status" value="1"/>
</dbReference>
<dbReference type="PANTHER" id="PTHR30108:SF17">
    <property type="entry name" value="FERULIC ACID DECARBOXYLASE 1"/>
    <property type="match status" value="1"/>
</dbReference>
<evidence type="ECO:0000259" key="1">
    <source>
        <dbReference type="Pfam" id="PF01977"/>
    </source>
</evidence>
<dbReference type="EMBL" id="JACHDY010000001">
    <property type="protein sequence ID" value="MBB5315516.1"/>
    <property type="molecule type" value="Genomic_DNA"/>
</dbReference>
<feature type="domain" description="3-octaprenyl-4-hydroxybenzoate carboxy-lyase-like Rift-related" evidence="1">
    <location>
        <begin position="126"/>
        <end position="364"/>
    </location>
</feature>
<evidence type="ECO:0000259" key="3">
    <source>
        <dbReference type="Pfam" id="PF20696"/>
    </source>
</evidence>
<evidence type="ECO:0000313" key="5">
    <source>
        <dbReference type="Proteomes" id="UP000568106"/>
    </source>
</evidence>
<dbReference type="SUPFAM" id="SSF50475">
    <property type="entry name" value="FMN-binding split barrel"/>
    <property type="match status" value="2"/>
</dbReference>
<keyword evidence="4" id="KW-0456">Lyase</keyword>
<proteinExistence type="predicted"/>
<dbReference type="GO" id="GO:0008694">
    <property type="term" value="F:4-hydroxy-3-polyprenylbenzoate decarboxylase activity"/>
    <property type="evidence" value="ECO:0007669"/>
    <property type="project" value="UniProtKB-EC"/>
</dbReference>
<sequence>MAYNDLREWIKQLEKAGELKRITIEVSPDLEMAEIADRTAKLGRGTGRAGGPALLFENVEGYPGARVLMNQFGSERRMRLALETDSLDAIADRIRTLIKPQTPTSFMDKLKLLPMLSEVGNFFPKVVSAKDAPCKQVIHRGEEVNLLELPILKTWPQDGGPFITLPCVITRDPKSGKRNVGMYRMQVYDGKTTGMHWQRQKVAAEHMRERLREASPDSAARVDLMAITAGGTAAASSLDTLTATTVTRIREDRMEVAVAIGTDPATTFSAIVPAPPDVEEYLIAGFLRQKPLEIVKAETVDLEVPANAEYILEGYVELGELRTEGPFGDHTGFYTMQDEYPVFHITCITHRKDPIYAATIVGKPPMEDAWMGKAVERIFLPLMQLTLPEIVDVNLPAEGVFHNLMIVSIKKSYAGHARKIMNGIWAMGQAMFTKCIIVVDEDCDVQDLAEVTLRTANNIDPERDIQFTLGPVDSLDHASRLPNFGSKMGIDATRKWAAEGFDRPWPPMLTMDAEVKTKVDALWKKLGIE</sequence>
<evidence type="ECO:0000259" key="2">
    <source>
        <dbReference type="Pfam" id="PF20695"/>
    </source>
</evidence>
<protein>
    <submittedName>
        <fullName evidence="4">4-hydroxy-3-polyprenylbenzoate decarboxylase</fullName>
        <ecNumber evidence="4">4.1.1.98</ecNumber>
    </submittedName>
</protein>
<dbReference type="AlphaFoldDB" id="A0A7W8IFQ8"/>
<feature type="domain" description="3-octaprenyl-4-hydroxybenzoate carboxy-lyase-like N-terminal" evidence="2">
    <location>
        <begin position="10"/>
        <end position="93"/>
    </location>
</feature>
<accession>A0A7W8IFQ8</accession>
<reference evidence="4" key="1">
    <citation type="submission" date="2020-08" db="EMBL/GenBank/DDBJ databases">
        <title>Genomic Encyclopedia of Type Strains, Phase IV (KMG-V): Genome sequencing to study the core and pangenomes of soil and plant-associated prokaryotes.</title>
        <authorList>
            <person name="Whitman W."/>
        </authorList>
    </citation>
    <scope>NUCLEOTIDE SEQUENCE [LARGE SCALE GENOMIC DNA]</scope>
    <source>
        <strain evidence="4">M8UP27</strain>
    </source>
</reference>
<keyword evidence="5" id="KW-1185">Reference proteome</keyword>
<dbReference type="GO" id="GO:0005829">
    <property type="term" value="C:cytosol"/>
    <property type="evidence" value="ECO:0007669"/>
    <property type="project" value="TreeGrafter"/>
</dbReference>
<dbReference type="Pfam" id="PF01977">
    <property type="entry name" value="UbiD"/>
    <property type="match status" value="1"/>
</dbReference>
<dbReference type="PANTHER" id="PTHR30108">
    <property type="entry name" value="3-OCTAPRENYL-4-HYDROXYBENZOATE CARBOXY-LYASE-RELATED"/>
    <property type="match status" value="1"/>
</dbReference>
<organism evidence="4 5">
    <name type="scientific">Tunturiibacter empetritectus</name>
    <dbReference type="NCBI Taxonomy" id="3069691"/>
    <lineage>
        <taxon>Bacteria</taxon>
        <taxon>Pseudomonadati</taxon>
        <taxon>Acidobacteriota</taxon>
        <taxon>Terriglobia</taxon>
        <taxon>Terriglobales</taxon>
        <taxon>Acidobacteriaceae</taxon>
        <taxon>Tunturiibacter</taxon>
    </lineage>
</organism>